<dbReference type="Pfam" id="PF02518">
    <property type="entry name" value="HATPase_c"/>
    <property type="match status" value="1"/>
</dbReference>
<dbReference type="InterPro" id="IPR003661">
    <property type="entry name" value="HisK_dim/P_dom"/>
</dbReference>
<feature type="domain" description="Response regulatory" evidence="19">
    <location>
        <begin position="539"/>
        <end position="657"/>
    </location>
</feature>
<proteinExistence type="predicted"/>
<dbReference type="Pfam" id="PF01627">
    <property type="entry name" value="Hpt"/>
    <property type="match status" value="1"/>
</dbReference>
<evidence type="ECO:0000259" key="20">
    <source>
        <dbReference type="PROSITE" id="PS50894"/>
    </source>
</evidence>
<organism evidence="21 22">
    <name type="scientific">Cohaesibacter gelatinilyticus</name>
    <dbReference type="NCBI Taxonomy" id="372072"/>
    <lineage>
        <taxon>Bacteria</taxon>
        <taxon>Pseudomonadati</taxon>
        <taxon>Pseudomonadota</taxon>
        <taxon>Alphaproteobacteria</taxon>
        <taxon>Hyphomicrobiales</taxon>
        <taxon>Cohaesibacteraceae</taxon>
    </lineage>
</organism>
<evidence type="ECO:0000256" key="2">
    <source>
        <dbReference type="ARBA" id="ARBA00004651"/>
    </source>
</evidence>
<evidence type="ECO:0000256" key="14">
    <source>
        <dbReference type="ARBA" id="ARBA00064003"/>
    </source>
</evidence>
<dbReference type="SMART" id="SM00388">
    <property type="entry name" value="HisKA"/>
    <property type="match status" value="1"/>
</dbReference>
<dbReference type="SUPFAM" id="SSF55874">
    <property type="entry name" value="ATPase domain of HSP90 chaperone/DNA topoisomerase II/histidine kinase"/>
    <property type="match status" value="1"/>
</dbReference>
<dbReference type="RefSeq" id="WP_097154862.1">
    <property type="nucleotide sequence ID" value="NZ_OBEL01000005.1"/>
</dbReference>
<dbReference type="InterPro" id="IPR036097">
    <property type="entry name" value="HisK_dim/P_sf"/>
</dbReference>
<dbReference type="PROSITE" id="PS50894">
    <property type="entry name" value="HPT"/>
    <property type="match status" value="1"/>
</dbReference>
<sequence length="785" mass="87287">MGSLKKLVVAKEDWLLEQVVMYAIANGYTEHTSTLKEAWRASICGLTEPLLQALKRYDTPPEIPANADFTENSIAAYGIEQARLHRARGVTLNLFLGLTKYYRHAYCDLVRRFSADLSDPEGSRLFVERFFDLVELGFCSEWAMTSNEDKLAEIQSHNRQVTNEKNKYLTIFESLRDPVILLDEHNQPQNMNHAAHHLLLGRSEPGAIYYGRDHAHPVIGSLTQILERAADEHNFEISLPTISGLRIFDVRIQEMLDISEKFLGTVLILNDVTEHKRARDLAESANRAKSDFLAVMSHEIRTPLNGLLGLADLLKDTDLSNQQHQFVNGITSSSNVLRSVLNDVLDYSKIEAGVLDIEAHDFDLEEILKQVIDAVIAQVRSKKLNIELDISDDIPDKLHADETKLLQILINLVGNAVKFTHHGGVRVKVRYALATERQADELLFDVIDTGIGLPEGDNSALFDAFSQPNTASSRVYGGTGLGLAICKKLVHAVGGTIGCAANPDGGSIFSFSYPIIDGTFSIDSNLIGELSDQPLGDLHVLLVEDNEVNRIVAEGFLRKLGHRICVAEDGSQALLRLKDQKFDLMLLDDRMPGLSGRELLQLMRSSKDSDIAQLPVIIHSACVVRREIEDCFKAGADGFLTKPFTQDDLARAMRDCLLADRLEETTRSLAQITADFCDDRVMEQHIELLGEKTALSILEAFHTSSRDLIKSLQTGLQTGDLSLAGRSAHSLKSASRNVGMSYLADLASDLESMIDQNQTDRAHLMVKKIQDAHVQAVEYINQSWR</sequence>
<evidence type="ECO:0000313" key="21">
    <source>
        <dbReference type="EMBL" id="SNZ20480.1"/>
    </source>
</evidence>
<keyword evidence="11" id="KW-1133">Transmembrane helix</keyword>
<evidence type="ECO:0000313" key="22">
    <source>
        <dbReference type="Proteomes" id="UP000219439"/>
    </source>
</evidence>
<dbReference type="InterPro" id="IPR003594">
    <property type="entry name" value="HATPase_dom"/>
</dbReference>
<dbReference type="Gene3D" id="3.30.450.20">
    <property type="entry name" value="PAS domain"/>
    <property type="match status" value="1"/>
</dbReference>
<evidence type="ECO:0000256" key="11">
    <source>
        <dbReference type="ARBA" id="ARBA00022989"/>
    </source>
</evidence>
<name>A0A285PFH1_9HYPH</name>
<dbReference type="SMART" id="SM00448">
    <property type="entry name" value="REC"/>
    <property type="match status" value="1"/>
</dbReference>
<dbReference type="Pfam" id="PF00072">
    <property type="entry name" value="Response_reg"/>
    <property type="match status" value="1"/>
</dbReference>
<evidence type="ECO:0000256" key="6">
    <source>
        <dbReference type="ARBA" id="ARBA00022679"/>
    </source>
</evidence>
<dbReference type="OrthoDB" id="9789782at2"/>
<keyword evidence="5 17" id="KW-0597">Phosphoprotein</keyword>
<dbReference type="InterPro" id="IPR008207">
    <property type="entry name" value="Sig_transdc_His_kin_Hpt_dom"/>
</dbReference>
<keyword evidence="10" id="KW-0067">ATP-binding</keyword>
<dbReference type="Gene3D" id="1.20.120.160">
    <property type="entry name" value="HPT domain"/>
    <property type="match status" value="1"/>
</dbReference>
<comment type="subcellular location">
    <subcellularLocation>
        <location evidence="2">Cell membrane</location>
        <topology evidence="2">Multi-pass membrane protein</topology>
    </subcellularLocation>
</comment>
<protein>
    <recommendedName>
        <fullName evidence="15">Sensory/regulatory protein RpfC</fullName>
        <ecNumber evidence="3">2.7.13.3</ecNumber>
    </recommendedName>
</protein>
<dbReference type="GO" id="GO:0000155">
    <property type="term" value="F:phosphorelay sensor kinase activity"/>
    <property type="evidence" value="ECO:0007669"/>
    <property type="project" value="InterPro"/>
</dbReference>
<dbReference type="SUPFAM" id="SSF52172">
    <property type="entry name" value="CheY-like"/>
    <property type="match status" value="1"/>
</dbReference>
<evidence type="ECO:0000259" key="19">
    <source>
        <dbReference type="PROSITE" id="PS50110"/>
    </source>
</evidence>
<accession>A0A285PFH1</accession>
<comment type="subunit">
    <text evidence="14">At low DSF concentrations, interacts with RpfF.</text>
</comment>
<evidence type="ECO:0000256" key="17">
    <source>
        <dbReference type="PROSITE-ProRule" id="PRU00169"/>
    </source>
</evidence>
<keyword evidence="9" id="KW-0418">Kinase</keyword>
<evidence type="ECO:0000256" key="8">
    <source>
        <dbReference type="ARBA" id="ARBA00022741"/>
    </source>
</evidence>
<dbReference type="PROSITE" id="PS50110">
    <property type="entry name" value="RESPONSE_REGULATORY"/>
    <property type="match status" value="1"/>
</dbReference>
<dbReference type="CDD" id="cd16922">
    <property type="entry name" value="HATPase_EvgS-ArcB-TorS-like"/>
    <property type="match status" value="1"/>
</dbReference>
<dbReference type="PANTHER" id="PTHR45339">
    <property type="entry name" value="HYBRID SIGNAL TRANSDUCTION HISTIDINE KINASE J"/>
    <property type="match status" value="1"/>
</dbReference>
<dbReference type="InterPro" id="IPR036641">
    <property type="entry name" value="HPT_dom_sf"/>
</dbReference>
<comment type="catalytic activity">
    <reaction evidence="1">
        <text>ATP + protein L-histidine = ADP + protein N-phospho-L-histidine.</text>
        <dbReference type="EC" id="2.7.13.3"/>
    </reaction>
</comment>
<feature type="domain" description="HPt" evidence="20">
    <location>
        <begin position="690"/>
        <end position="785"/>
    </location>
</feature>
<dbReference type="SMART" id="SM00387">
    <property type="entry name" value="HATPase_c"/>
    <property type="match status" value="1"/>
</dbReference>
<feature type="domain" description="Histidine kinase" evidence="18">
    <location>
        <begin position="295"/>
        <end position="517"/>
    </location>
</feature>
<dbReference type="PANTHER" id="PTHR45339:SF1">
    <property type="entry name" value="HYBRID SIGNAL TRANSDUCTION HISTIDINE KINASE J"/>
    <property type="match status" value="1"/>
</dbReference>
<evidence type="ECO:0000256" key="13">
    <source>
        <dbReference type="ARBA" id="ARBA00023136"/>
    </source>
</evidence>
<keyword evidence="12" id="KW-0902">Two-component regulatory system</keyword>
<dbReference type="InterPro" id="IPR005467">
    <property type="entry name" value="His_kinase_dom"/>
</dbReference>
<dbReference type="EC" id="2.7.13.3" evidence="3"/>
<dbReference type="PRINTS" id="PR00344">
    <property type="entry name" value="BCTRLSENSOR"/>
</dbReference>
<evidence type="ECO:0000256" key="9">
    <source>
        <dbReference type="ARBA" id="ARBA00022777"/>
    </source>
</evidence>
<keyword evidence="7" id="KW-0812">Transmembrane</keyword>
<evidence type="ECO:0000256" key="16">
    <source>
        <dbReference type="PROSITE-ProRule" id="PRU00110"/>
    </source>
</evidence>
<dbReference type="SUPFAM" id="SSF47384">
    <property type="entry name" value="Homodimeric domain of signal transducing histidine kinase"/>
    <property type="match status" value="1"/>
</dbReference>
<feature type="modified residue" description="4-aspartylphosphate" evidence="17">
    <location>
        <position position="588"/>
    </location>
</feature>
<evidence type="ECO:0000256" key="4">
    <source>
        <dbReference type="ARBA" id="ARBA00022475"/>
    </source>
</evidence>
<dbReference type="Proteomes" id="UP000219439">
    <property type="component" value="Unassembled WGS sequence"/>
</dbReference>
<dbReference type="Gene3D" id="3.40.50.2300">
    <property type="match status" value="1"/>
</dbReference>
<dbReference type="FunFam" id="3.30.565.10:FF:000010">
    <property type="entry name" value="Sensor histidine kinase RcsC"/>
    <property type="match status" value="1"/>
</dbReference>
<evidence type="ECO:0000256" key="1">
    <source>
        <dbReference type="ARBA" id="ARBA00000085"/>
    </source>
</evidence>
<dbReference type="InterPro" id="IPR004358">
    <property type="entry name" value="Sig_transdc_His_kin-like_C"/>
</dbReference>
<keyword evidence="4" id="KW-1003">Cell membrane</keyword>
<evidence type="ECO:0000256" key="15">
    <source>
        <dbReference type="ARBA" id="ARBA00068150"/>
    </source>
</evidence>
<evidence type="ECO:0000256" key="10">
    <source>
        <dbReference type="ARBA" id="ARBA00022840"/>
    </source>
</evidence>
<keyword evidence="13" id="KW-0472">Membrane</keyword>
<gene>
    <name evidence="21" type="ORF">SAMN06265368_3584</name>
</gene>
<evidence type="ECO:0000259" key="18">
    <source>
        <dbReference type="PROSITE" id="PS50109"/>
    </source>
</evidence>
<dbReference type="InterPro" id="IPR011006">
    <property type="entry name" value="CheY-like_superfamily"/>
</dbReference>
<dbReference type="CDD" id="cd00088">
    <property type="entry name" value="HPT"/>
    <property type="match status" value="1"/>
</dbReference>
<dbReference type="FunFam" id="1.10.287.130:FF:000002">
    <property type="entry name" value="Two-component osmosensing histidine kinase"/>
    <property type="match status" value="1"/>
</dbReference>
<dbReference type="Gene3D" id="1.10.287.130">
    <property type="match status" value="1"/>
</dbReference>
<dbReference type="AlphaFoldDB" id="A0A285PFH1"/>
<dbReference type="EMBL" id="OBEL01000005">
    <property type="protein sequence ID" value="SNZ20480.1"/>
    <property type="molecule type" value="Genomic_DNA"/>
</dbReference>
<evidence type="ECO:0000256" key="7">
    <source>
        <dbReference type="ARBA" id="ARBA00022692"/>
    </source>
</evidence>
<keyword evidence="6" id="KW-0808">Transferase</keyword>
<dbReference type="SUPFAM" id="SSF47226">
    <property type="entry name" value="Histidine-containing phosphotransfer domain, HPT domain"/>
    <property type="match status" value="1"/>
</dbReference>
<dbReference type="Gene3D" id="3.30.565.10">
    <property type="entry name" value="Histidine kinase-like ATPase, C-terminal domain"/>
    <property type="match status" value="1"/>
</dbReference>
<evidence type="ECO:0000256" key="3">
    <source>
        <dbReference type="ARBA" id="ARBA00012438"/>
    </source>
</evidence>
<dbReference type="GO" id="GO:0005886">
    <property type="term" value="C:plasma membrane"/>
    <property type="evidence" value="ECO:0007669"/>
    <property type="project" value="UniProtKB-SubCell"/>
</dbReference>
<evidence type="ECO:0000256" key="12">
    <source>
        <dbReference type="ARBA" id="ARBA00023012"/>
    </source>
</evidence>
<keyword evidence="8" id="KW-0547">Nucleotide-binding</keyword>
<dbReference type="InterPro" id="IPR001789">
    <property type="entry name" value="Sig_transdc_resp-reg_receiver"/>
</dbReference>
<dbReference type="GO" id="GO:0005524">
    <property type="term" value="F:ATP binding"/>
    <property type="evidence" value="ECO:0007669"/>
    <property type="project" value="UniProtKB-KW"/>
</dbReference>
<dbReference type="InterPro" id="IPR036890">
    <property type="entry name" value="HATPase_C_sf"/>
</dbReference>
<feature type="modified residue" description="Phosphohistidine" evidence="16">
    <location>
        <position position="729"/>
    </location>
</feature>
<keyword evidence="22" id="KW-1185">Reference proteome</keyword>
<dbReference type="Pfam" id="PF00512">
    <property type="entry name" value="HisKA"/>
    <property type="match status" value="1"/>
</dbReference>
<dbReference type="CDD" id="cd00082">
    <property type="entry name" value="HisKA"/>
    <property type="match status" value="1"/>
</dbReference>
<evidence type="ECO:0000256" key="5">
    <source>
        <dbReference type="ARBA" id="ARBA00022553"/>
    </source>
</evidence>
<reference evidence="21 22" key="1">
    <citation type="submission" date="2017-09" db="EMBL/GenBank/DDBJ databases">
        <authorList>
            <person name="Ehlers B."/>
            <person name="Leendertz F.H."/>
        </authorList>
    </citation>
    <scope>NUCLEOTIDE SEQUENCE [LARGE SCALE GENOMIC DNA]</scope>
    <source>
        <strain evidence="21 22">DSM 18289</strain>
    </source>
</reference>
<dbReference type="CDD" id="cd17546">
    <property type="entry name" value="REC_hyHK_CKI1_RcsC-like"/>
    <property type="match status" value="1"/>
</dbReference>
<dbReference type="PROSITE" id="PS50109">
    <property type="entry name" value="HIS_KIN"/>
    <property type="match status" value="1"/>
</dbReference>